<accession>A0A4Q7Z8V4</accession>
<evidence type="ECO:0000256" key="1">
    <source>
        <dbReference type="ARBA" id="ARBA00004651"/>
    </source>
</evidence>
<dbReference type="PANTHER" id="PTHR30625:SF3">
    <property type="entry name" value="TOL-PAL SYSTEM PROTEIN TOLQ"/>
    <property type="match status" value="1"/>
</dbReference>
<keyword evidence="8" id="KW-0813">Transport</keyword>
<dbReference type="InterPro" id="IPR018765">
    <property type="entry name" value="DUF2341"/>
</dbReference>
<dbReference type="InterPro" id="IPR006558">
    <property type="entry name" value="LamG-like"/>
</dbReference>
<dbReference type="Gene3D" id="2.60.120.200">
    <property type="match status" value="1"/>
</dbReference>
<dbReference type="InterPro" id="IPR050790">
    <property type="entry name" value="ExbB/TolQ_transport"/>
</dbReference>
<keyword evidence="7" id="KW-1015">Disulfide bond</keyword>
<keyword evidence="3 9" id="KW-0812">Transmembrane</keyword>
<evidence type="ECO:0000256" key="9">
    <source>
        <dbReference type="SAM" id="Phobius"/>
    </source>
</evidence>
<evidence type="ECO:0000259" key="11">
    <source>
        <dbReference type="SMART" id="SM00560"/>
    </source>
</evidence>
<comment type="subcellular location">
    <subcellularLocation>
        <location evidence="1">Cell membrane</location>
        <topology evidence="1">Multi-pass membrane protein</topology>
    </subcellularLocation>
    <subcellularLocation>
        <location evidence="8">Membrane</location>
        <topology evidence="8">Multi-pass membrane protein</topology>
    </subcellularLocation>
</comment>
<evidence type="ECO:0000256" key="10">
    <source>
        <dbReference type="SAM" id="SignalP"/>
    </source>
</evidence>
<evidence type="ECO:0000256" key="2">
    <source>
        <dbReference type="ARBA" id="ARBA00022475"/>
    </source>
</evidence>
<dbReference type="SMART" id="SM00560">
    <property type="entry name" value="LamGL"/>
    <property type="match status" value="1"/>
</dbReference>
<feature type="signal peptide" evidence="10">
    <location>
        <begin position="1"/>
        <end position="43"/>
    </location>
</feature>
<evidence type="ECO:0000256" key="8">
    <source>
        <dbReference type="RuleBase" id="RU004057"/>
    </source>
</evidence>
<feature type="chain" id="PRO_5020225398" evidence="10">
    <location>
        <begin position="44"/>
        <end position="618"/>
    </location>
</feature>
<dbReference type="GO" id="GO:0017038">
    <property type="term" value="P:protein import"/>
    <property type="evidence" value="ECO:0007669"/>
    <property type="project" value="TreeGrafter"/>
</dbReference>
<evidence type="ECO:0000313" key="12">
    <source>
        <dbReference type="EMBL" id="RZU46947.1"/>
    </source>
</evidence>
<evidence type="ECO:0000256" key="6">
    <source>
        <dbReference type="ARBA" id="ARBA00023136"/>
    </source>
</evidence>
<evidence type="ECO:0000256" key="7">
    <source>
        <dbReference type="ARBA" id="ARBA00023157"/>
    </source>
</evidence>
<keyword evidence="6 9" id="KW-0472">Membrane</keyword>
<gene>
    <name evidence="12" type="ORF">EV700_1333</name>
</gene>
<keyword evidence="13" id="KW-1185">Reference proteome</keyword>
<dbReference type="InterPro" id="IPR013320">
    <property type="entry name" value="ConA-like_dom_sf"/>
</dbReference>
<dbReference type="Proteomes" id="UP000292423">
    <property type="component" value="Unassembled WGS sequence"/>
</dbReference>
<name>A0A4Q7Z8V4_9GAMM</name>
<dbReference type="GO" id="GO:0005886">
    <property type="term" value="C:plasma membrane"/>
    <property type="evidence" value="ECO:0007669"/>
    <property type="project" value="UniProtKB-SubCell"/>
</dbReference>
<comment type="similarity">
    <text evidence="8">Belongs to the exbB/tolQ family.</text>
</comment>
<evidence type="ECO:0000313" key="13">
    <source>
        <dbReference type="Proteomes" id="UP000292423"/>
    </source>
</evidence>
<dbReference type="SUPFAM" id="SSF49899">
    <property type="entry name" value="Concanavalin A-like lectins/glucanases"/>
    <property type="match status" value="1"/>
</dbReference>
<comment type="caution">
    <text evidence="12">The sequence shown here is derived from an EMBL/GenBank/DDBJ whole genome shotgun (WGS) entry which is preliminary data.</text>
</comment>
<keyword evidence="4 10" id="KW-0732">Signal</keyword>
<feature type="transmembrane region" description="Helical" evidence="9">
    <location>
        <begin position="512"/>
        <end position="545"/>
    </location>
</feature>
<feature type="transmembrane region" description="Helical" evidence="9">
    <location>
        <begin position="369"/>
        <end position="394"/>
    </location>
</feature>
<dbReference type="AlphaFoldDB" id="A0A4Q7Z8V4"/>
<dbReference type="Pfam" id="PF10102">
    <property type="entry name" value="DUF2341"/>
    <property type="match status" value="1"/>
</dbReference>
<sequence length="618" mass="65791">MSEVMSSKMMSETKPGRLSRLTARAGACLLAAGTLLMSPDASAWWNHDWAYRSQITLDAKAAGLSGEQGSVPVLVRLHDGVLKFSDAAADGADIRFVAEDDKTPLKYHIEKFDPVFNLGFVWVQLPKLAVDKPTTVWMYYGNEKAVAESASKDTYDANQSLVYHFGEKGAPAADATVNRNTAMTAVSTNESGLIGNAARFDGSNAVNLPSTLSIPGGNGMTWSAWVKPAAAETSTIFAWRGQTALTIGLNNGSPYVAIDGSPTPLSAQIADNNWHHVAVIANPVQTQLYVDGQLRGTLAHGLASGISGVATLGGDGAVQRFHGEIDELQISKTARDAGWVQTQAMNQGTADKLLKFTPAEQQSGFSTGYFGVIMASVTLDGWVVIGVLLVMMLISWTIMARKGLQVGRVTRANTAFLETFKSVKGDFAQLHQATIPNGNSTLKLEEDTLDLLQDAPLMHIFHTGIDELHDRLQIDPRTGKPLTVLSDQSIEAIRATLNSSLLRESQALNKSMVLLTIAISGGPFIGLLGTVVGVMITFAAVAAAGEVNVNAIAPGISAALAATVAGLFVAIPALFGYNYLLTRTKEASLEMQVFIEAFITRMAENYNDPAALSAMSDK</sequence>
<keyword evidence="2" id="KW-1003">Cell membrane</keyword>
<reference evidence="12 13" key="1">
    <citation type="submission" date="2019-02" db="EMBL/GenBank/DDBJ databases">
        <title>Genomic Encyclopedia of Type Strains, Phase IV (KMG-IV): sequencing the most valuable type-strain genomes for metagenomic binning, comparative biology and taxonomic classification.</title>
        <authorList>
            <person name="Goeker M."/>
        </authorList>
    </citation>
    <scope>NUCLEOTIDE SEQUENCE [LARGE SCALE GENOMIC DNA]</scope>
    <source>
        <strain evidence="12 13">DSM 105135</strain>
    </source>
</reference>
<dbReference type="InterPro" id="IPR002898">
    <property type="entry name" value="MotA_ExbB_proton_chnl"/>
</dbReference>
<keyword evidence="8" id="KW-0653">Protein transport</keyword>
<protein>
    <submittedName>
        <fullName evidence="12">Outer membrane transport energization protein ExbB</fullName>
    </submittedName>
</protein>
<evidence type="ECO:0000256" key="5">
    <source>
        <dbReference type="ARBA" id="ARBA00022989"/>
    </source>
</evidence>
<evidence type="ECO:0000256" key="3">
    <source>
        <dbReference type="ARBA" id="ARBA00022692"/>
    </source>
</evidence>
<feature type="transmembrane region" description="Helical" evidence="9">
    <location>
        <begin position="551"/>
        <end position="575"/>
    </location>
</feature>
<evidence type="ECO:0000256" key="4">
    <source>
        <dbReference type="ARBA" id="ARBA00022729"/>
    </source>
</evidence>
<dbReference type="EMBL" id="SHKX01000011">
    <property type="protein sequence ID" value="RZU46947.1"/>
    <property type="molecule type" value="Genomic_DNA"/>
</dbReference>
<keyword evidence="5 9" id="KW-1133">Transmembrane helix</keyword>
<dbReference type="Pfam" id="PF13385">
    <property type="entry name" value="Laminin_G_3"/>
    <property type="match status" value="1"/>
</dbReference>
<feature type="domain" description="LamG-like jellyroll fold" evidence="11">
    <location>
        <begin position="218"/>
        <end position="338"/>
    </location>
</feature>
<dbReference type="Pfam" id="PF01618">
    <property type="entry name" value="MotA_ExbB"/>
    <property type="match status" value="1"/>
</dbReference>
<organism evidence="12 13">
    <name type="scientific">Fluviicoccus keumensis</name>
    <dbReference type="NCBI Taxonomy" id="1435465"/>
    <lineage>
        <taxon>Bacteria</taxon>
        <taxon>Pseudomonadati</taxon>
        <taxon>Pseudomonadota</taxon>
        <taxon>Gammaproteobacteria</taxon>
        <taxon>Moraxellales</taxon>
        <taxon>Moraxellaceae</taxon>
        <taxon>Fluviicoccus</taxon>
    </lineage>
</organism>
<dbReference type="PANTHER" id="PTHR30625">
    <property type="entry name" value="PROTEIN TOLQ"/>
    <property type="match status" value="1"/>
</dbReference>
<proteinExistence type="inferred from homology"/>